<gene>
    <name evidence="2" type="ORF">CVT24_008789</name>
</gene>
<keyword evidence="1" id="KW-0812">Transmembrane</keyword>
<proteinExistence type="predicted"/>
<dbReference type="AlphaFoldDB" id="A0A409VB38"/>
<keyword evidence="1" id="KW-1133">Transmembrane helix</keyword>
<dbReference type="InParanoid" id="A0A409VB38"/>
<evidence type="ECO:0000313" key="2">
    <source>
        <dbReference type="EMBL" id="PPQ64154.1"/>
    </source>
</evidence>
<dbReference type="OrthoDB" id="3267806at2759"/>
<keyword evidence="1" id="KW-0472">Membrane</keyword>
<evidence type="ECO:0000313" key="3">
    <source>
        <dbReference type="Proteomes" id="UP000284842"/>
    </source>
</evidence>
<evidence type="ECO:0000256" key="1">
    <source>
        <dbReference type="SAM" id="Phobius"/>
    </source>
</evidence>
<accession>A0A409VB38</accession>
<feature type="transmembrane region" description="Helical" evidence="1">
    <location>
        <begin position="277"/>
        <end position="296"/>
    </location>
</feature>
<comment type="caution">
    <text evidence="2">The sequence shown here is derived from an EMBL/GenBank/DDBJ whole genome shotgun (WGS) entry which is preliminary data.</text>
</comment>
<feature type="transmembrane region" description="Helical" evidence="1">
    <location>
        <begin position="238"/>
        <end position="262"/>
    </location>
</feature>
<dbReference type="EMBL" id="NHTK01006093">
    <property type="protein sequence ID" value="PPQ64154.1"/>
    <property type="molecule type" value="Genomic_DNA"/>
</dbReference>
<reference evidence="2 3" key="1">
    <citation type="journal article" date="2018" name="Evol. Lett.">
        <title>Horizontal gene cluster transfer increased hallucinogenic mushroom diversity.</title>
        <authorList>
            <person name="Reynolds H.T."/>
            <person name="Vijayakumar V."/>
            <person name="Gluck-Thaler E."/>
            <person name="Korotkin H.B."/>
            <person name="Matheny P.B."/>
            <person name="Slot J.C."/>
        </authorList>
    </citation>
    <scope>NUCLEOTIDE SEQUENCE [LARGE SCALE GENOMIC DNA]</scope>
    <source>
        <strain evidence="2 3">2629</strain>
    </source>
</reference>
<feature type="transmembrane region" description="Helical" evidence="1">
    <location>
        <begin position="157"/>
        <end position="177"/>
    </location>
</feature>
<protein>
    <submittedName>
        <fullName evidence="2">Uncharacterized protein</fullName>
    </submittedName>
</protein>
<feature type="transmembrane region" description="Helical" evidence="1">
    <location>
        <begin position="60"/>
        <end position="79"/>
    </location>
</feature>
<dbReference type="STRING" id="181874.A0A409VB38"/>
<keyword evidence="3" id="KW-1185">Reference proteome</keyword>
<sequence>MSIDPSWRPQEDEFTILSERTWLAGIILSAVAYGIVFTLFVLSFRALYLSINRANFTQKLIFLVYITLIFTFGTLIIGFGSKMTQLAFIDGQNIPGGPGGCSPEPLAKPTAAFEQEEFAIPIDEVANVCYVLGQWFADGMVVWRCLVIYRSCRYPSWLVMGVPILAYLGSIFVGVVWLQQISTTNPWVSGTNFTLPYFWLSLALNIAMTIAICGRLMLHRWRMRKALGSNAGADYTGIVTMLIESSALYACFSLCVLIPFALNSPIQNTFIQMLGEVQIIAPLLIVYCVASGQAWSSRTSDELMSRSNAKPGLIKFAPNTSSPSTLQTSQTGIKITKSQAEFQDNFEMKTRSSDMV</sequence>
<dbReference type="Proteomes" id="UP000284842">
    <property type="component" value="Unassembled WGS sequence"/>
</dbReference>
<feature type="transmembrane region" description="Helical" evidence="1">
    <location>
        <begin position="197"/>
        <end position="218"/>
    </location>
</feature>
<feature type="transmembrane region" description="Helical" evidence="1">
    <location>
        <begin position="21"/>
        <end position="48"/>
    </location>
</feature>
<name>A0A409VB38_9AGAR</name>
<organism evidence="2 3">
    <name type="scientific">Panaeolus cyanescens</name>
    <dbReference type="NCBI Taxonomy" id="181874"/>
    <lineage>
        <taxon>Eukaryota</taxon>
        <taxon>Fungi</taxon>
        <taxon>Dikarya</taxon>
        <taxon>Basidiomycota</taxon>
        <taxon>Agaricomycotina</taxon>
        <taxon>Agaricomycetes</taxon>
        <taxon>Agaricomycetidae</taxon>
        <taxon>Agaricales</taxon>
        <taxon>Agaricineae</taxon>
        <taxon>Galeropsidaceae</taxon>
        <taxon>Panaeolus</taxon>
    </lineage>
</organism>